<evidence type="ECO:0000256" key="2">
    <source>
        <dbReference type="ARBA" id="ARBA00022908"/>
    </source>
</evidence>
<dbReference type="PANTHER" id="PTHR30349">
    <property type="entry name" value="PHAGE INTEGRASE-RELATED"/>
    <property type="match status" value="1"/>
</dbReference>
<dbReference type="GO" id="GO:0006310">
    <property type="term" value="P:DNA recombination"/>
    <property type="evidence" value="ECO:0007669"/>
    <property type="project" value="UniProtKB-KW"/>
</dbReference>
<sequence>MKYNKTKYPNIYYYETSKGKRYYIRRSFFFHGKKKEITKSGLTTLPQARAALTEIEQQIQDQELGINTNLTLDQYWDIYSEKRLSTGRWNDTSYYLNDNLYKNHIKPKFGSVLLKNLDRNEYELFIAEKLQNHTRYTVQTLNSSFMALLNDAVKNGNMLSNRLKGVFIGQSDIPAANKKVTLKEFKTWIAKAEENMPKQFYALTYLTIFGLRRGEVFGLRPMDVTQNDSGRAILHLRDSRSNQTLKGKGGLKTKDSERYVCLDDIGTDLIYYLIAEASKIKRKLGIIKEQHKDYITINEKGGLINPNQLNRNFNLVNEATGLHVTPHMMRHFFTTQSIIAGVPLEQLSQALGHTKVYMTDRYNQVEDELAEATTDLFLSHIR</sequence>
<dbReference type="SUPFAM" id="SSF56349">
    <property type="entry name" value="DNA breaking-rejoining enzymes"/>
    <property type="match status" value="1"/>
</dbReference>
<dbReference type="GO" id="GO:0015074">
    <property type="term" value="P:DNA integration"/>
    <property type="evidence" value="ECO:0007669"/>
    <property type="project" value="UniProtKB-KW"/>
</dbReference>
<evidence type="ECO:0000259" key="5">
    <source>
        <dbReference type="PROSITE" id="PS51898"/>
    </source>
</evidence>
<organism evidence="6 7">
    <name type="scientific">Streptococcus mitis</name>
    <dbReference type="NCBI Taxonomy" id="28037"/>
    <lineage>
        <taxon>Bacteria</taxon>
        <taxon>Bacillati</taxon>
        <taxon>Bacillota</taxon>
        <taxon>Bacilli</taxon>
        <taxon>Lactobacillales</taxon>
        <taxon>Streptococcaceae</taxon>
        <taxon>Streptococcus</taxon>
        <taxon>Streptococcus mitis group</taxon>
    </lineage>
</organism>
<dbReference type="Gene3D" id="1.10.443.10">
    <property type="entry name" value="Intergrase catalytic core"/>
    <property type="match status" value="1"/>
</dbReference>
<gene>
    <name evidence="6" type="ORF">TZ91_01736</name>
</gene>
<dbReference type="Pfam" id="PF00589">
    <property type="entry name" value="Phage_integrase"/>
    <property type="match status" value="1"/>
</dbReference>
<comment type="caution">
    <text evidence="6">The sequence shown here is derived from an EMBL/GenBank/DDBJ whole genome shotgun (WGS) entry which is preliminary data.</text>
</comment>
<keyword evidence="4" id="KW-0233">DNA recombination</keyword>
<dbReference type="CDD" id="cd00397">
    <property type="entry name" value="DNA_BRE_C"/>
    <property type="match status" value="1"/>
</dbReference>
<dbReference type="GO" id="GO:0003677">
    <property type="term" value="F:DNA binding"/>
    <property type="evidence" value="ECO:0007669"/>
    <property type="project" value="UniProtKB-KW"/>
</dbReference>
<evidence type="ECO:0000313" key="7">
    <source>
        <dbReference type="Proteomes" id="UP000033415"/>
    </source>
</evidence>
<evidence type="ECO:0000256" key="4">
    <source>
        <dbReference type="ARBA" id="ARBA00023172"/>
    </source>
</evidence>
<dbReference type="InterPro" id="IPR010998">
    <property type="entry name" value="Integrase_recombinase_N"/>
</dbReference>
<proteinExistence type="inferred from homology"/>
<dbReference type="EMBL" id="JYGQ01000004">
    <property type="protein sequence ID" value="KJQ69898.1"/>
    <property type="molecule type" value="Genomic_DNA"/>
</dbReference>
<dbReference type="RefSeq" id="WP_033686193.1">
    <property type="nucleotide sequence ID" value="NZ_JYGQ01000004.1"/>
</dbReference>
<dbReference type="InterPro" id="IPR002104">
    <property type="entry name" value="Integrase_catalytic"/>
</dbReference>
<protein>
    <submittedName>
        <fullName evidence="6">Integrase</fullName>
    </submittedName>
</protein>
<dbReference type="AlphaFoldDB" id="A0A081QFH5"/>
<dbReference type="InterPro" id="IPR004107">
    <property type="entry name" value="Integrase_SAM-like_N"/>
</dbReference>
<accession>A0A081QFH5</accession>
<keyword evidence="2" id="KW-0229">DNA integration</keyword>
<dbReference type="InterPro" id="IPR013762">
    <property type="entry name" value="Integrase-like_cat_sf"/>
</dbReference>
<reference evidence="6 7" key="1">
    <citation type="submission" date="2015-02" db="EMBL/GenBank/DDBJ databases">
        <title>Evolution of amylase-binding proteins of oral streptococcal species.</title>
        <authorList>
            <person name="Haase E.M."/>
        </authorList>
    </citation>
    <scope>NUCLEOTIDE SEQUENCE [LARGE SCALE GENOMIC DNA]</scope>
    <source>
        <strain evidence="6 7">SK137</strain>
    </source>
</reference>
<dbReference type="PANTHER" id="PTHR30349:SF41">
    <property type="entry name" value="INTEGRASE_RECOMBINASE PROTEIN MJ0367-RELATED"/>
    <property type="match status" value="1"/>
</dbReference>
<evidence type="ECO:0000256" key="3">
    <source>
        <dbReference type="ARBA" id="ARBA00023125"/>
    </source>
</evidence>
<comment type="similarity">
    <text evidence="1">Belongs to the 'phage' integrase family.</text>
</comment>
<dbReference type="Gene3D" id="1.10.150.130">
    <property type="match status" value="1"/>
</dbReference>
<dbReference type="PROSITE" id="PS51898">
    <property type="entry name" value="TYR_RECOMBINASE"/>
    <property type="match status" value="1"/>
</dbReference>
<evidence type="ECO:0000256" key="1">
    <source>
        <dbReference type="ARBA" id="ARBA00008857"/>
    </source>
</evidence>
<dbReference type="InterPro" id="IPR050090">
    <property type="entry name" value="Tyrosine_recombinase_XerCD"/>
</dbReference>
<dbReference type="Pfam" id="PF14659">
    <property type="entry name" value="Phage_int_SAM_3"/>
    <property type="match status" value="1"/>
</dbReference>
<dbReference type="PATRIC" id="fig|28037.100.peg.166"/>
<dbReference type="InterPro" id="IPR011010">
    <property type="entry name" value="DNA_brk_join_enz"/>
</dbReference>
<keyword evidence="3" id="KW-0238">DNA-binding</keyword>
<dbReference type="Proteomes" id="UP000033415">
    <property type="component" value="Unassembled WGS sequence"/>
</dbReference>
<evidence type="ECO:0000313" key="6">
    <source>
        <dbReference type="EMBL" id="KJQ69898.1"/>
    </source>
</evidence>
<name>A0A081QFH5_STRMT</name>
<feature type="domain" description="Tyr recombinase" evidence="5">
    <location>
        <begin position="175"/>
        <end position="375"/>
    </location>
</feature>